<name>A0ABV8AGV0_9FLAO</name>
<reference evidence="2" key="1">
    <citation type="journal article" date="2019" name="Int. J. Syst. Evol. Microbiol.">
        <title>The Global Catalogue of Microorganisms (GCM) 10K type strain sequencing project: providing services to taxonomists for standard genome sequencing and annotation.</title>
        <authorList>
            <consortium name="The Broad Institute Genomics Platform"/>
            <consortium name="The Broad Institute Genome Sequencing Center for Infectious Disease"/>
            <person name="Wu L."/>
            <person name="Ma J."/>
        </authorList>
    </citation>
    <scope>NUCLEOTIDE SEQUENCE [LARGE SCALE GENOMIC DNA]</scope>
    <source>
        <strain evidence="2">CECT 8979</strain>
    </source>
</reference>
<comment type="caution">
    <text evidence="1">The sequence shown here is derived from an EMBL/GenBank/DDBJ whole genome shotgun (WGS) entry which is preliminary data.</text>
</comment>
<dbReference type="InterPro" id="IPR032560">
    <property type="entry name" value="DUF4932"/>
</dbReference>
<protein>
    <submittedName>
        <fullName evidence="1">DUF4932 domain-containing protein</fullName>
    </submittedName>
</protein>
<dbReference type="RefSeq" id="WP_386097760.1">
    <property type="nucleotide sequence ID" value="NZ_JBHSAT010000004.1"/>
</dbReference>
<evidence type="ECO:0000313" key="2">
    <source>
        <dbReference type="Proteomes" id="UP001595812"/>
    </source>
</evidence>
<proteinExistence type="predicted"/>
<keyword evidence="2" id="KW-1185">Reference proteome</keyword>
<dbReference type="EMBL" id="JBHSAT010000004">
    <property type="protein sequence ID" value="MFC3876654.1"/>
    <property type="molecule type" value="Genomic_DNA"/>
</dbReference>
<dbReference type="Proteomes" id="UP001595812">
    <property type="component" value="Unassembled WGS sequence"/>
</dbReference>
<evidence type="ECO:0000313" key="1">
    <source>
        <dbReference type="EMBL" id="MFC3876654.1"/>
    </source>
</evidence>
<organism evidence="1 2">
    <name type="scientific">Winogradskyella maritima</name>
    <dbReference type="NCBI Taxonomy" id="1517766"/>
    <lineage>
        <taxon>Bacteria</taxon>
        <taxon>Pseudomonadati</taxon>
        <taxon>Bacteroidota</taxon>
        <taxon>Flavobacteriia</taxon>
        <taxon>Flavobacteriales</taxon>
        <taxon>Flavobacteriaceae</taxon>
        <taxon>Winogradskyella</taxon>
    </lineage>
</organism>
<gene>
    <name evidence="1" type="ORF">ACFOSX_05360</name>
</gene>
<accession>A0ABV8AGV0</accession>
<sequence>MKKLFMVITALAIVQCTISQTQNNITSEDKLDIKINKNIELLGLAYFIGFEGVDIENKTVKIQGETIPKKEWHNYGYQLYLKYKPFATSNNLEKSFSVANHLWLDYLTAFLLQVGDVPNAELSPEIDKGYYLNFSKSKDSIAARKNAEIFLEGLNAFAKEIDLEDYLTDSKVYYESAIQEIADGLLDNNFIVSMEKFYGESFDQYVLVPSLTIPKGMGFGIKILRDTNTSVFSVFGALGIQDFDDEDNLEMGFAYEKELMELSIHEFGHSFVNPVVAQLPDSLFTSTEHLFEPLRKKMEAQGYNTWKSCVYEHFVRAGEILIAEKLGNLDAAERLRLDYLERRKFNHIPLIIKELKVYDSGVYSSYCETVERAMIALSKI</sequence>
<dbReference type="Pfam" id="PF16286">
    <property type="entry name" value="DUF4932"/>
    <property type="match status" value="1"/>
</dbReference>